<dbReference type="FunCoup" id="A0A3G9JCI1">
    <property type="interactions" value="286"/>
</dbReference>
<comment type="subcellular location">
    <subcellularLocation>
        <location evidence="1">Cell membrane</location>
        <topology evidence="1">Multi-pass membrane protein</topology>
    </subcellularLocation>
</comment>
<dbReference type="Proteomes" id="UP000268059">
    <property type="component" value="Chromosome"/>
</dbReference>
<dbReference type="KEGG" id="ebm:SG0102_29960"/>
<feature type="domain" description="Major facilitator superfamily (MFS) profile" evidence="8">
    <location>
        <begin position="1"/>
        <end position="377"/>
    </location>
</feature>
<evidence type="ECO:0000256" key="4">
    <source>
        <dbReference type="ARBA" id="ARBA00022692"/>
    </source>
</evidence>
<evidence type="ECO:0000256" key="3">
    <source>
        <dbReference type="ARBA" id="ARBA00022475"/>
    </source>
</evidence>
<dbReference type="PANTHER" id="PTHR43124:SF3">
    <property type="entry name" value="CHLORAMPHENICOL EFFLUX PUMP RV0191"/>
    <property type="match status" value="1"/>
</dbReference>
<name>A0A3G9JCI1_9FIRM</name>
<protein>
    <submittedName>
        <fullName evidence="9">MFS transporter</fullName>
    </submittedName>
</protein>
<keyword evidence="5 7" id="KW-1133">Transmembrane helix</keyword>
<feature type="transmembrane region" description="Helical" evidence="7">
    <location>
        <begin position="82"/>
        <end position="105"/>
    </location>
</feature>
<evidence type="ECO:0000256" key="1">
    <source>
        <dbReference type="ARBA" id="ARBA00004651"/>
    </source>
</evidence>
<keyword evidence="3" id="KW-1003">Cell membrane</keyword>
<feature type="transmembrane region" description="Helical" evidence="7">
    <location>
        <begin position="266"/>
        <end position="285"/>
    </location>
</feature>
<feature type="transmembrane region" description="Helical" evidence="7">
    <location>
        <begin position="59"/>
        <end position="76"/>
    </location>
</feature>
<keyword evidence="2" id="KW-0813">Transport</keyword>
<reference evidence="9 10" key="1">
    <citation type="submission" date="2018-11" db="EMBL/GenBank/DDBJ databases">
        <title>Novel Erysipelotrichaceae bacterium isolated from small intestine of a swine.</title>
        <authorList>
            <person name="Kim J.S."/>
            <person name="Choe H."/>
            <person name="Lee Y.R."/>
            <person name="Kim K.M."/>
            <person name="Park D.S."/>
        </authorList>
    </citation>
    <scope>NUCLEOTIDE SEQUENCE [LARGE SCALE GENOMIC DNA]</scope>
    <source>
        <strain evidence="9 10">SG0102</strain>
    </source>
</reference>
<evidence type="ECO:0000313" key="9">
    <source>
        <dbReference type="EMBL" id="BBH28062.1"/>
    </source>
</evidence>
<dbReference type="GO" id="GO:0022857">
    <property type="term" value="F:transmembrane transporter activity"/>
    <property type="evidence" value="ECO:0007669"/>
    <property type="project" value="InterPro"/>
</dbReference>
<evidence type="ECO:0000256" key="7">
    <source>
        <dbReference type="SAM" id="Phobius"/>
    </source>
</evidence>
<dbReference type="InParanoid" id="A0A3G9JCI1"/>
<proteinExistence type="predicted"/>
<dbReference type="Gene3D" id="1.20.1250.20">
    <property type="entry name" value="MFS general substrate transporter like domains"/>
    <property type="match status" value="1"/>
</dbReference>
<dbReference type="PANTHER" id="PTHR43124">
    <property type="entry name" value="PURINE EFFLUX PUMP PBUE"/>
    <property type="match status" value="1"/>
</dbReference>
<feature type="transmembrane region" description="Helical" evidence="7">
    <location>
        <begin position="195"/>
        <end position="217"/>
    </location>
</feature>
<feature type="transmembrane region" description="Helical" evidence="7">
    <location>
        <begin position="237"/>
        <end position="259"/>
    </location>
</feature>
<dbReference type="EMBL" id="AP019309">
    <property type="protein sequence ID" value="BBH28062.1"/>
    <property type="molecule type" value="Genomic_DNA"/>
</dbReference>
<dbReference type="Pfam" id="PF07690">
    <property type="entry name" value="MFS_1"/>
    <property type="match status" value="1"/>
</dbReference>
<evidence type="ECO:0000256" key="5">
    <source>
        <dbReference type="ARBA" id="ARBA00022989"/>
    </source>
</evidence>
<feature type="transmembrane region" description="Helical" evidence="7">
    <location>
        <begin position="148"/>
        <end position="166"/>
    </location>
</feature>
<keyword evidence="10" id="KW-1185">Reference proteome</keyword>
<accession>A0A3G9JCI1</accession>
<dbReference type="InterPro" id="IPR036259">
    <property type="entry name" value="MFS_trans_sf"/>
</dbReference>
<organism evidence="9 10">
    <name type="scientific">Intestinibaculum porci</name>
    <dbReference type="NCBI Taxonomy" id="2487118"/>
    <lineage>
        <taxon>Bacteria</taxon>
        <taxon>Bacillati</taxon>
        <taxon>Bacillota</taxon>
        <taxon>Erysipelotrichia</taxon>
        <taxon>Erysipelotrichales</taxon>
        <taxon>Erysipelotrichaceae</taxon>
        <taxon>Intestinibaculum</taxon>
    </lineage>
</organism>
<keyword evidence="6 7" id="KW-0472">Membrane</keyword>
<evidence type="ECO:0000256" key="6">
    <source>
        <dbReference type="ARBA" id="ARBA00023136"/>
    </source>
</evidence>
<evidence type="ECO:0000259" key="8">
    <source>
        <dbReference type="PROSITE" id="PS50850"/>
    </source>
</evidence>
<evidence type="ECO:0000256" key="2">
    <source>
        <dbReference type="ARBA" id="ARBA00022448"/>
    </source>
</evidence>
<feature type="transmembrane region" description="Helical" evidence="7">
    <location>
        <begin position="357"/>
        <end position="374"/>
    </location>
</feature>
<dbReference type="InterPro" id="IPR050189">
    <property type="entry name" value="MFS_Efflux_Transporters"/>
</dbReference>
<gene>
    <name evidence="9" type="ORF">SG0102_29960</name>
</gene>
<feature type="transmembrane region" description="Helical" evidence="7">
    <location>
        <begin position="291"/>
        <end position="313"/>
    </location>
</feature>
<feature type="transmembrane region" description="Helical" evidence="7">
    <location>
        <begin position="117"/>
        <end position="136"/>
    </location>
</feature>
<dbReference type="InterPro" id="IPR020846">
    <property type="entry name" value="MFS_dom"/>
</dbReference>
<dbReference type="SUPFAM" id="SSF103473">
    <property type="entry name" value="MFS general substrate transporter"/>
    <property type="match status" value="1"/>
</dbReference>
<feature type="transmembrane region" description="Helical" evidence="7">
    <location>
        <begin position="334"/>
        <end position="351"/>
    </location>
</feature>
<dbReference type="InterPro" id="IPR011701">
    <property type="entry name" value="MFS"/>
</dbReference>
<dbReference type="AlphaFoldDB" id="A0A3G9JCI1"/>
<evidence type="ECO:0000313" key="10">
    <source>
        <dbReference type="Proteomes" id="UP000268059"/>
    </source>
</evidence>
<feature type="transmembrane region" description="Helical" evidence="7">
    <location>
        <begin position="28"/>
        <end position="47"/>
    </location>
</feature>
<dbReference type="GO" id="GO:0005886">
    <property type="term" value="C:plasma membrane"/>
    <property type="evidence" value="ECO:0007669"/>
    <property type="project" value="UniProtKB-SubCell"/>
</dbReference>
<sequence>MVLWNLAASYAHPVTPTFFKQLHLSDAMFGYAFAAMAFGMFLSSPFWGQMTRVINSKSALAIGGIGYGLCQLLFSLSHSSWLILIARLLAGLSCGAFFVGSLTYIANQANESSRGSLLTLNATLQTISDALGYFIGGMVGELGVQLSFRAQIMQLIITGILFYLLLDRDVETSATFKEVAKASNPFKAFLSAKEFMSVSFAILFGMTTCVFLGYTCLDQSFNYYLKDVFAFTSKYNGTFKGIVGLVTLILNMSVGLYLLKHTNIRRANMALLALAELSVISLLFVNNALALMTMVIVFDGLYALCVPIEQNLITNRSEPKTRNLVLGFYQSTKSLGMILGALFAGMLYPLYKKGPFLLSMLAVLGALILSIVYTRRRKYE</sequence>
<dbReference type="PROSITE" id="PS50850">
    <property type="entry name" value="MFS"/>
    <property type="match status" value="1"/>
</dbReference>
<keyword evidence="4 7" id="KW-0812">Transmembrane</keyword>